<proteinExistence type="predicted"/>
<comment type="caution">
    <text evidence="2">The sequence shown here is derived from an EMBL/GenBank/DDBJ whole genome shotgun (WGS) entry which is preliminary data.</text>
</comment>
<reference evidence="2 3" key="1">
    <citation type="submission" date="2019-02" db="EMBL/GenBank/DDBJ databases">
        <title>The genomic architecture of introgression among sibling species of bacteria.</title>
        <authorList>
            <person name="Cavassim M.I.A."/>
            <person name="Moeskjaer S."/>
            <person name="Moslemi C."/>
            <person name="Fields B."/>
            <person name="Bachmann A."/>
            <person name="Vilhjalmsson B."/>
            <person name="Schierup M.H."/>
            <person name="Young J.P.W."/>
            <person name="Andersen S.U."/>
        </authorList>
    </citation>
    <scope>NUCLEOTIDE SEQUENCE [LARGE SCALE GENOMIC DNA]</scope>
    <source>
        <strain evidence="2 3">SM42</strain>
        <plasmid evidence="2">pSM42_Rh02_Rh04</plasmid>
    </source>
</reference>
<dbReference type="Proteomes" id="UP000291892">
    <property type="component" value="Unassembled WGS sequence"/>
</dbReference>
<evidence type="ECO:0000256" key="1">
    <source>
        <dbReference type="SAM" id="MobiDB-lite"/>
    </source>
</evidence>
<organism evidence="2 3">
    <name type="scientific">Rhizobium ruizarguesonis</name>
    <dbReference type="NCBI Taxonomy" id="2081791"/>
    <lineage>
        <taxon>Bacteria</taxon>
        <taxon>Pseudomonadati</taxon>
        <taxon>Pseudomonadota</taxon>
        <taxon>Alphaproteobacteria</taxon>
        <taxon>Hyphomicrobiales</taxon>
        <taxon>Rhizobiaceae</taxon>
        <taxon>Rhizobium/Agrobacterium group</taxon>
        <taxon>Rhizobium</taxon>
    </lineage>
</organism>
<dbReference type="EMBL" id="SIKX01000003">
    <property type="protein sequence ID" value="TBF05634.1"/>
    <property type="molecule type" value="Genomic_DNA"/>
</dbReference>
<gene>
    <name evidence="2" type="ORF">ELG94_33880</name>
</gene>
<evidence type="ECO:0000313" key="2">
    <source>
        <dbReference type="EMBL" id="TBF05634.1"/>
    </source>
</evidence>
<geneLocation type="plasmid" evidence="2">
    <name>pSM42_Rh02_Rh04</name>
</geneLocation>
<evidence type="ECO:0000313" key="3">
    <source>
        <dbReference type="Proteomes" id="UP000291892"/>
    </source>
</evidence>
<dbReference type="AlphaFoldDB" id="A0AAE8Q7B3"/>
<keyword evidence="2" id="KW-0614">Plasmid</keyword>
<feature type="region of interest" description="Disordered" evidence="1">
    <location>
        <begin position="58"/>
        <end position="79"/>
    </location>
</feature>
<name>A0AAE8Q7B3_9HYPH</name>
<sequence>MANRPCRPASSSCRRISDRYAIRRVKSARSKSIGASWKTTSFRIWRISEMRMVSIRRFPPSDHHSNLPKSDVAHGRKLW</sequence>
<protein>
    <submittedName>
        <fullName evidence="2">Uncharacterized protein</fullName>
    </submittedName>
</protein>
<accession>A0AAE8Q7B3</accession>